<proteinExistence type="inferred from homology"/>
<protein>
    <recommendedName>
        <fullName evidence="5">Arsenite methyltransferase</fullName>
        <ecNumber evidence="4">2.1.1.137</ecNumber>
    </recommendedName>
</protein>
<comment type="catalytic activity">
    <reaction evidence="8">
        <text>arsenic triglutathione + 3 [thioredoxin]-dithiol + 3 S-adenosyl-L-methionine = trimethylarsine + 3 [thioredoxin]-disulfide + 3 glutathione + 3 S-adenosyl-L-homocysteine + 3 H(+)</text>
        <dbReference type="Rhea" id="RHEA:69432"/>
        <dbReference type="Rhea" id="RHEA-COMP:10698"/>
        <dbReference type="Rhea" id="RHEA-COMP:10700"/>
        <dbReference type="ChEBI" id="CHEBI:15378"/>
        <dbReference type="ChEBI" id="CHEBI:27130"/>
        <dbReference type="ChEBI" id="CHEBI:29950"/>
        <dbReference type="ChEBI" id="CHEBI:50058"/>
        <dbReference type="ChEBI" id="CHEBI:57856"/>
        <dbReference type="ChEBI" id="CHEBI:57925"/>
        <dbReference type="ChEBI" id="CHEBI:59789"/>
        <dbReference type="ChEBI" id="CHEBI:183640"/>
        <dbReference type="EC" id="2.1.1.137"/>
    </reaction>
</comment>
<evidence type="ECO:0000256" key="2">
    <source>
        <dbReference type="ARBA" id="ARBA00022691"/>
    </source>
</evidence>
<dbReference type="AlphaFoldDB" id="A0A1F6TVC2"/>
<dbReference type="CDD" id="cd02440">
    <property type="entry name" value="AdoMet_MTases"/>
    <property type="match status" value="1"/>
</dbReference>
<evidence type="ECO:0000313" key="11">
    <source>
        <dbReference type="Proteomes" id="UP000178885"/>
    </source>
</evidence>
<feature type="domain" description="Methyltransferase" evidence="9">
    <location>
        <begin position="58"/>
        <end position="202"/>
    </location>
</feature>
<dbReference type="SUPFAM" id="SSF53335">
    <property type="entry name" value="S-adenosyl-L-methionine-dependent methyltransferases"/>
    <property type="match status" value="1"/>
</dbReference>
<keyword evidence="10" id="KW-0489">Methyltransferase</keyword>
<comment type="catalytic activity">
    <reaction evidence="6">
        <text>arsenic triglutathione + [thioredoxin]-dithiol + S-adenosyl-L-methionine + 2 H2O = methylarsonous acid + [thioredoxin]-disulfide + 3 glutathione + S-adenosyl-L-homocysteine + H(+)</text>
        <dbReference type="Rhea" id="RHEA:69460"/>
        <dbReference type="Rhea" id="RHEA-COMP:10698"/>
        <dbReference type="Rhea" id="RHEA-COMP:10700"/>
        <dbReference type="ChEBI" id="CHEBI:15377"/>
        <dbReference type="ChEBI" id="CHEBI:15378"/>
        <dbReference type="ChEBI" id="CHEBI:17826"/>
        <dbReference type="ChEBI" id="CHEBI:29950"/>
        <dbReference type="ChEBI" id="CHEBI:50058"/>
        <dbReference type="ChEBI" id="CHEBI:57856"/>
        <dbReference type="ChEBI" id="CHEBI:57925"/>
        <dbReference type="ChEBI" id="CHEBI:59789"/>
        <dbReference type="ChEBI" id="CHEBI:183640"/>
        <dbReference type="EC" id="2.1.1.137"/>
    </reaction>
</comment>
<evidence type="ECO:0000256" key="7">
    <source>
        <dbReference type="ARBA" id="ARBA00047943"/>
    </source>
</evidence>
<sequence>MYEHVAQDPFGEFHFELGRALAQRLGYASEDLDRIPREAVDSFAGVGYHFDLAAIGTGDAVIDLGSGSGMDSFVAALKVGAGGVVQGVDMTDAQREKAERLRRRDGFEQVTYCKAYIEELPFAGETFAVAVSNGVINLSADKARVFREAARILKPGGRLAISDIVSEKALPEGVTCNATLWAACIGGALQVDRYIETIRAAGLRLITLRANPQYRFLSPSAQKACAAYGVKSVSILAVRD</sequence>
<comment type="catalytic activity">
    <reaction evidence="7">
        <text>arsenic triglutathione + 2 [thioredoxin]-dithiol + 2 S-adenosyl-L-methionine + H2O = dimethylarsinous acid + 2 [thioredoxin]-disulfide + 3 glutathione + 2 S-adenosyl-L-homocysteine + 2 H(+)</text>
        <dbReference type="Rhea" id="RHEA:69464"/>
        <dbReference type="Rhea" id="RHEA-COMP:10698"/>
        <dbReference type="Rhea" id="RHEA-COMP:10700"/>
        <dbReference type="ChEBI" id="CHEBI:15377"/>
        <dbReference type="ChEBI" id="CHEBI:15378"/>
        <dbReference type="ChEBI" id="CHEBI:23808"/>
        <dbReference type="ChEBI" id="CHEBI:29950"/>
        <dbReference type="ChEBI" id="CHEBI:50058"/>
        <dbReference type="ChEBI" id="CHEBI:57856"/>
        <dbReference type="ChEBI" id="CHEBI:57925"/>
        <dbReference type="ChEBI" id="CHEBI:59789"/>
        <dbReference type="ChEBI" id="CHEBI:183640"/>
        <dbReference type="EC" id="2.1.1.137"/>
    </reaction>
</comment>
<dbReference type="Gene3D" id="3.40.50.150">
    <property type="entry name" value="Vaccinia Virus protein VP39"/>
    <property type="match status" value="1"/>
</dbReference>
<evidence type="ECO:0000259" key="9">
    <source>
        <dbReference type="Pfam" id="PF13847"/>
    </source>
</evidence>
<evidence type="ECO:0000313" key="10">
    <source>
        <dbReference type="EMBL" id="OGI49084.1"/>
    </source>
</evidence>
<comment type="caution">
    <text evidence="10">The sequence shown here is derived from an EMBL/GenBank/DDBJ whole genome shotgun (WGS) entry which is preliminary data.</text>
</comment>
<organism evidence="10 11">
    <name type="scientific">Candidatus Muproteobacteria bacterium RBG_16_65_34</name>
    <dbReference type="NCBI Taxonomy" id="1817760"/>
    <lineage>
        <taxon>Bacteria</taxon>
        <taxon>Pseudomonadati</taxon>
        <taxon>Pseudomonadota</taxon>
        <taxon>Candidatus Muproteobacteria</taxon>
    </lineage>
</organism>
<accession>A0A1F6TVC2</accession>
<dbReference type="InterPro" id="IPR029063">
    <property type="entry name" value="SAM-dependent_MTases_sf"/>
</dbReference>
<evidence type="ECO:0000256" key="3">
    <source>
        <dbReference type="ARBA" id="ARBA00034487"/>
    </source>
</evidence>
<evidence type="ECO:0000256" key="5">
    <source>
        <dbReference type="ARBA" id="ARBA00034545"/>
    </source>
</evidence>
<evidence type="ECO:0000256" key="8">
    <source>
        <dbReference type="ARBA" id="ARBA00048428"/>
    </source>
</evidence>
<keyword evidence="1 10" id="KW-0808">Transferase</keyword>
<dbReference type="PANTHER" id="PTHR43675">
    <property type="entry name" value="ARSENITE METHYLTRANSFERASE"/>
    <property type="match status" value="1"/>
</dbReference>
<dbReference type="EMBL" id="MFSU01000008">
    <property type="protein sequence ID" value="OGI49084.1"/>
    <property type="molecule type" value="Genomic_DNA"/>
</dbReference>
<dbReference type="GO" id="GO:0030791">
    <property type="term" value="F:arsenite methyltransferase activity"/>
    <property type="evidence" value="ECO:0007669"/>
    <property type="project" value="UniProtKB-EC"/>
</dbReference>
<dbReference type="GO" id="GO:0032259">
    <property type="term" value="P:methylation"/>
    <property type="evidence" value="ECO:0007669"/>
    <property type="project" value="UniProtKB-KW"/>
</dbReference>
<dbReference type="Pfam" id="PF13847">
    <property type="entry name" value="Methyltransf_31"/>
    <property type="match status" value="1"/>
</dbReference>
<dbReference type="InterPro" id="IPR025714">
    <property type="entry name" value="Methyltranfer_dom"/>
</dbReference>
<evidence type="ECO:0000256" key="4">
    <source>
        <dbReference type="ARBA" id="ARBA00034521"/>
    </source>
</evidence>
<dbReference type="InterPro" id="IPR026669">
    <property type="entry name" value="Arsenite_MeTrfase-like"/>
</dbReference>
<evidence type="ECO:0000256" key="6">
    <source>
        <dbReference type="ARBA" id="ARBA00047941"/>
    </source>
</evidence>
<dbReference type="PANTHER" id="PTHR43675:SF8">
    <property type="entry name" value="ARSENITE METHYLTRANSFERASE"/>
    <property type="match status" value="1"/>
</dbReference>
<evidence type="ECO:0000256" key="1">
    <source>
        <dbReference type="ARBA" id="ARBA00022679"/>
    </source>
</evidence>
<reference evidence="10 11" key="1">
    <citation type="journal article" date="2016" name="Nat. Commun.">
        <title>Thousands of microbial genomes shed light on interconnected biogeochemical processes in an aquifer system.</title>
        <authorList>
            <person name="Anantharaman K."/>
            <person name="Brown C.T."/>
            <person name="Hug L.A."/>
            <person name="Sharon I."/>
            <person name="Castelle C.J."/>
            <person name="Probst A.J."/>
            <person name="Thomas B.C."/>
            <person name="Singh A."/>
            <person name="Wilkins M.J."/>
            <person name="Karaoz U."/>
            <person name="Brodie E.L."/>
            <person name="Williams K.H."/>
            <person name="Hubbard S.S."/>
            <person name="Banfield J.F."/>
        </authorList>
    </citation>
    <scope>NUCLEOTIDE SEQUENCE [LARGE SCALE GENOMIC DNA]</scope>
</reference>
<dbReference type="STRING" id="1817760.A2151_00065"/>
<gene>
    <name evidence="10" type="ORF">A2151_00065</name>
</gene>
<comment type="similarity">
    <text evidence="3">Belongs to the methyltransferase superfamily. Arsenite methyltransferase family.</text>
</comment>
<dbReference type="Proteomes" id="UP000178885">
    <property type="component" value="Unassembled WGS sequence"/>
</dbReference>
<dbReference type="EC" id="2.1.1.137" evidence="4"/>
<keyword evidence="2" id="KW-0949">S-adenosyl-L-methionine</keyword>
<name>A0A1F6TVC2_9PROT</name>